<proteinExistence type="predicted"/>
<dbReference type="EMBL" id="QEKV01000003">
    <property type="protein sequence ID" value="PVY94829.1"/>
    <property type="molecule type" value="Genomic_DNA"/>
</dbReference>
<dbReference type="Proteomes" id="UP000245793">
    <property type="component" value="Unassembled WGS sequence"/>
</dbReference>
<name>A0A2U1E574_9FIRM</name>
<organism evidence="1 2">
    <name type="scientific">Ezakiella coagulans</name>
    <dbReference type="NCBI Taxonomy" id="46507"/>
    <lineage>
        <taxon>Bacteria</taxon>
        <taxon>Bacillati</taxon>
        <taxon>Bacillota</taxon>
        <taxon>Tissierellia</taxon>
        <taxon>Ezakiella</taxon>
    </lineage>
</organism>
<accession>A0A2U1E574</accession>
<evidence type="ECO:0008006" key="3">
    <source>
        <dbReference type="Google" id="ProtNLM"/>
    </source>
</evidence>
<reference evidence="1 2" key="1">
    <citation type="submission" date="2018-04" db="EMBL/GenBank/DDBJ databases">
        <title>Genomic Encyclopedia of Type Strains, Phase IV (KMG-IV): sequencing the most valuable type-strain genomes for metagenomic binning, comparative biology and taxonomic classification.</title>
        <authorList>
            <person name="Goeker M."/>
        </authorList>
    </citation>
    <scope>NUCLEOTIDE SEQUENCE [LARGE SCALE GENOMIC DNA]</scope>
    <source>
        <strain evidence="1 2">DSM 20705</strain>
    </source>
</reference>
<sequence length="545" mass="64957">MDEEKKSSFLKGCVFENGLYSIEYITYTDKEIAEGILFVDSEPIAEIEFVKKQDNRYEYRFLFQTPAGGRVRSYPFLMLIDSIRMNLFIRFEDDEEMNLQSERILVTTKNDTDRENLKDMIYYIASDKGLYREINSESSESALIVSSINNYFDRVFMAVQKYKPYFFPQNSSAGFSASKTTRQGRVSFLTKRENMEPGSDEERVQLIKFLNMLHDDALSILKEFEDILFKNTKRFRDLKKNIPPGFSAPVITTQELRIKKGFKEFNRLRRSISKLRRLLEVMGSFNRRVKKDSFRPKKNFKIKEVNNLIFMWQKSRNMSLSYQKFFYNIESLDKLYEYYCLARLLNFIDVNEYLPDREKDINYNYKTENELFENEEFLYNTFYRKKNDLKLTLYFQPVIYGNHYENEIGLLRTSGYDGMYTPFNKTGNYYSPDFVLKISGVKDAYLILDSKFQTRNTILKGHMEEVISKYFIQIRDEKFERSQYVYILQGRTDDTLNMLWNYENKEAIKEKDISTFGIIQFSPDVKMNIYFDDILAKLESIARGE</sequence>
<keyword evidence="2" id="KW-1185">Reference proteome</keyword>
<evidence type="ECO:0000313" key="1">
    <source>
        <dbReference type="EMBL" id="PVY94829.1"/>
    </source>
</evidence>
<dbReference type="RefSeq" id="WP_116479853.1">
    <property type="nucleotide sequence ID" value="NZ_CAUPJO010000001.1"/>
</dbReference>
<dbReference type="AlphaFoldDB" id="A0A2U1E574"/>
<gene>
    <name evidence="1" type="ORF">C7381_10367</name>
</gene>
<comment type="caution">
    <text evidence="1">The sequence shown here is derived from an EMBL/GenBank/DDBJ whole genome shotgun (WGS) entry which is preliminary data.</text>
</comment>
<evidence type="ECO:0000313" key="2">
    <source>
        <dbReference type="Proteomes" id="UP000245793"/>
    </source>
</evidence>
<protein>
    <recommendedName>
        <fullName evidence="3">DUF2357 domain-containing protein</fullName>
    </recommendedName>
</protein>